<reference evidence="1" key="1">
    <citation type="journal article" date="2015" name="Nature">
        <title>Complex archaea that bridge the gap between prokaryotes and eukaryotes.</title>
        <authorList>
            <person name="Spang A."/>
            <person name="Saw J.H."/>
            <person name="Jorgensen S.L."/>
            <person name="Zaremba-Niedzwiedzka K."/>
            <person name="Martijn J."/>
            <person name="Lind A.E."/>
            <person name="van Eijk R."/>
            <person name="Schleper C."/>
            <person name="Guy L."/>
            <person name="Ettema T.J."/>
        </authorList>
    </citation>
    <scope>NUCLEOTIDE SEQUENCE</scope>
</reference>
<evidence type="ECO:0000313" key="1">
    <source>
        <dbReference type="EMBL" id="KKL20246.1"/>
    </source>
</evidence>
<sequence length="140" mass="16175">MWLLGIHPPCVGLRQPSPLMEPCQEALCPLQARTHPSCHTRLFLLKIHFLYNSNPLLHPTIPAKVRLTKIINAIVFIIQPRSPFRKMILPTEPHLLFRSMLTVCRRRWVPRSPTVTNNRVAEAPVPRSLARFFYLLTGVR</sequence>
<organism evidence="1">
    <name type="scientific">marine sediment metagenome</name>
    <dbReference type="NCBI Taxonomy" id="412755"/>
    <lineage>
        <taxon>unclassified sequences</taxon>
        <taxon>metagenomes</taxon>
        <taxon>ecological metagenomes</taxon>
    </lineage>
</organism>
<dbReference type="EMBL" id="LAZR01038174">
    <property type="protein sequence ID" value="KKL20246.1"/>
    <property type="molecule type" value="Genomic_DNA"/>
</dbReference>
<comment type="caution">
    <text evidence="1">The sequence shown here is derived from an EMBL/GenBank/DDBJ whole genome shotgun (WGS) entry which is preliminary data.</text>
</comment>
<name>A0A0F9DRH5_9ZZZZ</name>
<accession>A0A0F9DRH5</accession>
<gene>
    <name evidence="1" type="ORF">LCGC14_2457410</name>
</gene>
<dbReference type="AlphaFoldDB" id="A0A0F9DRH5"/>
<proteinExistence type="predicted"/>
<protein>
    <submittedName>
        <fullName evidence="1">Uncharacterized protein</fullName>
    </submittedName>
</protein>